<evidence type="ECO:0000313" key="1">
    <source>
        <dbReference type="EMBL" id="MBX14739.1"/>
    </source>
</evidence>
<organism evidence="1">
    <name type="scientific">Rhizophora mucronata</name>
    <name type="common">Asiatic mangrove</name>
    <dbReference type="NCBI Taxonomy" id="61149"/>
    <lineage>
        <taxon>Eukaryota</taxon>
        <taxon>Viridiplantae</taxon>
        <taxon>Streptophyta</taxon>
        <taxon>Embryophyta</taxon>
        <taxon>Tracheophyta</taxon>
        <taxon>Spermatophyta</taxon>
        <taxon>Magnoliopsida</taxon>
        <taxon>eudicotyledons</taxon>
        <taxon>Gunneridae</taxon>
        <taxon>Pentapetalae</taxon>
        <taxon>rosids</taxon>
        <taxon>fabids</taxon>
        <taxon>Malpighiales</taxon>
        <taxon>Rhizophoraceae</taxon>
        <taxon>Rhizophora</taxon>
    </lineage>
</organism>
<proteinExistence type="predicted"/>
<protein>
    <submittedName>
        <fullName evidence="1">Uncharacterized protein</fullName>
    </submittedName>
</protein>
<dbReference type="AlphaFoldDB" id="A0A2P2L9U0"/>
<name>A0A2P2L9U0_RHIMU</name>
<dbReference type="EMBL" id="GGEC01034255">
    <property type="protein sequence ID" value="MBX14739.1"/>
    <property type="molecule type" value="Transcribed_RNA"/>
</dbReference>
<reference evidence="1" key="1">
    <citation type="submission" date="2018-02" db="EMBL/GenBank/DDBJ databases">
        <title>Rhizophora mucronata_Transcriptome.</title>
        <authorList>
            <person name="Meera S.P."/>
            <person name="Sreeshan A."/>
            <person name="Augustine A."/>
        </authorList>
    </citation>
    <scope>NUCLEOTIDE SEQUENCE</scope>
    <source>
        <tissue evidence="1">Leaf</tissue>
    </source>
</reference>
<sequence length="28" mass="3593">MFVLLVFLFWFNFFVHFLVYPDESERLH</sequence>
<accession>A0A2P2L9U0</accession>